<dbReference type="Proteomes" id="UP000660554">
    <property type="component" value="Unassembled WGS sequence"/>
</dbReference>
<comment type="caution">
    <text evidence="1">The sequence shown here is derived from an EMBL/GenBank/DDBJ whole genome shotgun (WGS) entry which is preliminary data.</text>
</comment>
<name>A0ABQ3NN15_STRVG</name>
<proteinExistence type="predicted"/>
<evidence type="ECO:0000313" key="1">
    <source>
        <dbReference type="EMBL" id="GHI14168.1"/>
    </source>
</evidence>
<evidence type="ECO:0000313" key="2">
    <source>
        <dbReference type="Proteomes" id="UP000660554"/>
    </source>
</evidence>
<accession>A0ABQ3NN15</accession>
<gene>
    <name evidence="1" type="ORF">Scinn_36310</name>
</gene>
<protein>
    <submittedName>
        <fullName evidence="1">Uncharacterized protein</fullName>
    </submittedName>
</protein>
<dbReference type="EMBL" id="BNDV01000008">
    <property type="protein sequence ID" value="GHI14168.1"/>
    <property type="molecule type" value="Genomic_DNA"/>
</dbReference>
<sequence length="77" mass="8104">MRCVGDKCGLGANAVVRSATLIVSIRGLGSKLSWSGKAGCACWRSVIGECTETELRIPSTLFTESLVMQITFPGEGP</sequence>
<keyword evidence="2" id="KW-1185">Reference proteome</keyword>
<organism evidence="1 2">
    <name type="scientific">Streptomyces virginiae</name>
    <name type="common">Streptomyces cinnamonensis</name>
    <dbReference type="NCBI Taxonomy" id="1961"/>
    <lineage>
        <taxon>Bacteria</taxon>
        <taxon>Bacillati</taxon>
        <taxon>Actinomycetota</taxon>
        <taxon>Actinomycetes</taxon>
        <taxon>Kitasatosporales</taxon>
        <taxon>Streptomycetaceae</taxon>
        <taxon>Streptomyces</taxon>
    </lineage>
</organism>
<reference evidence="2" key="1">
    <citation type="submission" date="2020-09" db="EMBL/GenBank/DDBJ databases">
        <title>Whole genome shotgun sequence of Streptomyces cinnamonensis NBRC 15873.</title>
        <authorList>
            <person name="Komaki H."/>
            <person name="Tamura T."/>
        </authorList>
    </citation>
    <scope>NUCLEOTIDE SEQUENCE [LARGE SCALE GENOMIC DNA]</scope>
    <source>
        <strain evidence="2">NBRC 15873</strain>
    </source>
</reference>